<evidence type="ECO:0000256" key="9">
    <source>
        <dbReference type="SAM" id="SignalP"/>
    </source>
</evidence>
<evidence type="ECO:0000313" key="11">
    <source>
        <dbReference type="EMBL" id="KAJ1689477.1"/>
    </source>
</evidence>
<gene>
    <name evidence="11" type="ORF">LUZ63_013632</name>
</gene>
<feature type="signal peptide" evidence="9">
    <location>
        <begin position="1"/>
        <end position="20"/>
    </location>
</feature>
<dbReference type="OrthoDB" id="785492at2759"/>
<organism evidence="11 12">
    <name type="scientific">Rhynchospora breviuscula</name>
    <dbReference type="NCBI Taxonomy" id="2022672"/>
    <lineage>
        <taxon>Eukaryota</taxon>
        <taxon>Viridiplantae</taxon>
        <taxon>Streptophyta</taxon>
        <taxon>Embryophyta</taxon>
        <taxon>Tracheophyta</taxon>
        <taxon>Spermatophyta</taxon>
        <taxon>Magnoliopsida</taxon>
        <taxon>Liliopsida</taxon>
        <taxon>Poales</taxon>
        <taxon>Cyperaceae</taxon>
        <taxon>Cyperoideae</taxon>
        <taxon>Rhynchosporeae</taxon>
        <taxon>Rhynchospora</taxon>
    </lineage>
</organism>
<dbReference type="Pfam" id="PF12819">
    <property type="entry name" value="Malectin_like"/>
    <property type="match status" value="1"/>
</dbReference>
<dbReference type="EMBL" id="JAMQYH010000004">
    <property type="protein sequence ID" value="KAJ1689477.1"/>
    <property type="molecule type" value="Genomic_DNA"/>
</dbReference>
<comment type="caution">
    <text evidence="11">The sequence shown here is derived from an EMBL/GenBank/DDBJ whole genome shotgun (WGS) entry which is preliminary data.</text>
</comment>
<keyword evidence="7 8" id="KW-0472">Membrane</keyword>
<protein>
    <recommendedName>
        <fullName evidence="10">Malectin-like domain-containing protein</fullName>
    </recommendedName>
</protein>
<keyword evidence="6 8" id="KW-1133">Transmembrane helix</keyword>
<keyword evidence="2" id="KW-0433">Leucine-rich repeat</keyword>
<feature type="transmembrane region" description="Helical" evidence="8">
    <location>
        <begin position="511"/>
        <end position="528"/>
    </location>
</feature>
<name>A0A9Q0C8X7_9POAL</name>
<feature type="chain" id="PRO_5040157251" description="Malectin-like domain-containing protein" evidence="9">
    <location>
        <begin position="21"/>
        <end position="529"/>
    </location>
</feature>
<keyword evidence="5" id="KW-0677">Repeat</keyword>
<dbReference type="Proteomes" id="UP001151287">
    <property type="component" value="Unassembled WGS sequence"/>
</dbReference>
<evidence type="ECO:0000256" key="8">
    <source>
        <dbReference type="SAM" id="Phobius"/>
    </source>
</evidence>
<comment type="subcellular location">
    <subcellularLocation>
        <location evidence="1">Membrane</location>
        <topology evidence="1">Single-pass membrane protein</topology>
    </subcellularLocation>
</comment>
<evidence type="ECO:0000256" key="3">
    <source>
        <dbReference type="ARBA" id="ARBA00022692"/>
    </source>
</evidence>
<dbReference type="InterPro" id="IPR032675">
    <property type="entry name" value="LRR_dom_sf"/>
</dbReference>
<keyword evidence="3 8" id="KW-0812">Transmembrane</keyword>
<evidence type="ECO:0000256" key="6">
    <source>
        <dbReference type="ARBA" id="ARBA00022989"/>
    </source>
</evidence>
<dbReference type="InterPro" id="IPR001611">
    <property type="entry name" value="Leu-rich_rpt"/>
</dbReference>
<dbReference type="Pfam" id="PF13855">
    <property type="entry name" value="LRR_8"/>
    <property type="match status" value="1"/>
</dbReference>
<evidence type="ECO:0000256" key="4">
    <source>
        <dbReference type="ARBA" id="ARBA00022729"/>
    </source>
</evidence>
<dbReference type="AlphaFoldDB" id="A0A9Q0C8X7"/>
<keyword evidence="4 9" id="KW-0732">Signal</keyword>
<dbReference type="Gene3D" id="3.80.10.10">
    <property type="entry name" value="Ribonuclease Inhibitor"/>
    <property type="match status" value="1"/>
</dbReference>
<reference evidence="11" key="1">
    <citation type="journal article" date="2022" name="Cell">
        <title>Repeat-based holocentromeres influence genome architecture and karyotype evolution.</title>
        <authorList>
            <person name="Hofstatter P.G."/>
            <person name="Thangavel G."/>
            <person name="Lux T."/>
            <person name="Neumann P."/>
            <person name="Vondrak T."/>
            <person name="Novak P."/>
            <person name="Zhang M."/>
            <person name="Costa L."/>
            <person name="Castellani M."/>
            <person name="Scott A."/>
            <person name="Toegelov H."/>
            <person name="Fuchs J."/>
            <person name="Mata-Sucre Y."/>
            <person name="Dias Y."/>
            <person name="Vanzela A.L.L."/>
            <person name="Huettel B."/>
            <person name="Almeida C.C.S."/>
            <person name="Simkova H."/>
            <person name="Souza G."/>
            <person name="Pedrosa-Harand A."/>
            <person name="Macas J."/>
            <person name="Mayer K.F.X."/>
            <person name="Houben A."/>
            <person name="Marques A."/>
        </authorList>
    </citation>
    <scope>NUCLEOTIDE SEQUENCE</scope>
    <source>
        <strain evidence="11">RhyBre1mFocal</strain>
    </source>
</reference>
<dbReference type="FunFam" id="3.80.10.10:FF:000129">
    <property type="entry name" value="Leucine-rich repeat receptor-like kinase"/>
    <property type="match status" value="1"/>
</dbReference>
<evidence type="ECO:0000256" key="5">
    <source>
        <dbReference type="ARBA" id="ARBA00022737"/>
    </source>
</evidence>
<keyword evidence="12" id="KW-1185">Reference proteome</keyword>
<dbReference type="PANTHER" id="PTHR45631:SF202">
    <property type="entry name" value="SENESCENCE-INDUCED RECEPTOR-LIKE SERINE_THREONINE-PROTEIN KINASE"/>
    <property type="match status" value="1"/>
</dbReference>
<evidence type="ECO:0000256" key="7">
    <source>
        <dbReference type="ARBA" id="ARBA00023136"/>
    </source>
</evidence>
<evidence type="ECO:0000313" key="12">
    <source>
        <dbReference type="Proteomes" id="UP001151287"/>
    </source>
</evidence>
<dbReference type="PANTHER" id="PTHR45631">
    <property type="entry name" value="OS07G0107800 PROTEIN-RELATED"/>
    <property type="match status" value="1"/>
</dbReference>
<accession>A0A9Q0C8X7</accession>
<feature type="domain" description="Malectin-like" evidence="10">
    <location>
        <begin position="30"/>
        <end position="360"/>
    </location>
</feature>
<dbReference type="GO" id="GO:0016020">
    <property type="term" value="C:membrane"/>
    <property type="evidence" value="ECO:0007669"/>
    <property type="project" value="UniProtKB-SubCell"/>
</dbReference>
<evidence type="ECO:0000259" key="10">
    <source>
        <dbReference type="Pfam" id="PF12819"/>
    </source>
</evidence>
<dbReference type="InterPro" id="IPR024788">
    <property type="entry name" value="Malectin-like_Carb-bd_dom"/>
</dbReference>
<sequence>MKISWCFLVISAIYAATIEGQLSTQGFISIDCGAPSGTTYLDSTGIMYVSDDSYIDTGKNYKIDQKYTSLSNQASTLRSFPNETRNCYTLWNVTKGAKYLVRATFLYGNYDGKQRAQISTPLQFNLYIDLNLWRTVNITDASSEYAHEVVTVAANDFIWVCLVDIKAGTPFISALELRPLRENIYPHAFPNQSNAILFRLNYGPTKSVTIRYPDDLYDRIWPWYQYDTTMLKSIKTTANFTRYSADNFEAPYSVLQTALTPVSSSNLTTVSYDAPSNYPNFPGYYTVLHMTELLELSGNQSRRFNIFLNDIIWDSSLMLPYGKAYYRCDPVAQHYSSITFTLVKMSNSSLPPILNGMEVYWPMTMKVNQLTSAADVKGIMAIKADYNIVRNWNGDPCSPTIFSWHGVGCNSDEPPQITSLNLSYSGLSGKISFSFANLQSITYLDLSHNNLSGDIPDFLGEMSKLQVLNLSGNHLNGHVPDTLIKKSKYGLLQLLIDSCTACEDKSNKSNLVIIAITVVVVAAVAVVVG</sequence>
<dbReference type="PROSITE" id="PS51450">
    <property type="entry name" value="LRR"/>
    <property type="match status" value="1"/>
</dbReference>
<dbReference type="SUPFAM" id="SSF52058">
    <property type="entry name" value="L domain-like"/>
    <property type="match status" value="1"/>
</dbReference>
<evidence type="ECO:0000256" key="2">
    <source>
        <dbReference type="ARBA" id="ARBA00022614"/>
    </source>
</evidence>
<evidence type="ECO:0000256" key="1">
    <source>
        <dbReference type="ARBA" id="ARBA00004167"/>
    </source>
</evidence>
<dbReference type="PRINTS" id="PR00019">
    <property type="entry name" value="LEURICHRPT"/>
</dbReference>
<proteinExistence type="predicted"/>